<reference evidence="2" key="1">
    <citation type="journal article" date="2014" name="Genome Announc.">
        <title>Draft genome sequence of Colletotrichum sublineola, a destructive pathogen of cultivated sorghum.</title>
        <authorList>
            <person name="Baroncelli R."/>
            <person name="Sanz-Martin J.M."/>
            <person name="Rech G.E."/>
            <person name="Sukno S.A."/>
            <person name="Thon M.R."/>
        </authorList>
    </citation>
    <scope>NUCLEOTIDE SEQUENCE [LARGE SCALE GENOMIC DNA]</scope>
    <source>
        <strain evidence="2">TX430BB</strain>
    </source>
</reference>
<organism evidence="1 2">
    <name type="scientific">Colletotrichum sublineola</name>
    <name type="common">Sorghum anthracnose fungus</name>
    <dbReference type="NCBI Taxonomy" id="1173701"/>
    <lineage>
        <taxon>Eukaryota</taxon>
        <taxon>Fungi</taxon>
        <taxon>Dikarya</taxon>
        <taxon>Ascomycota</taxon>
        <taxon>Pezizomycotina</taxon>
        <taxon>Sordariomycetes</taxon>
        <taxon>Hypocreomycetidae</taxon>
        <taxon>Glomerellales</taxon>
        <taxon>Glomerellaceae</taxon>
        <taxon>Colletotrichum</taxon>
        <taxon>Colletotrichum graminicola species complex</taxon>
    </lineage>
</organism>
<comment type="caution">
    <text evidence="1">The sequence shown here is derived from an EMBL/GenBank/DDBJ whole genome shotgun (WGS) entry which is preliminary data.</text>
</comment>
<evidence type="ECO:0000313" key="2">
    <source>
        <dbReference type="Proteomes" id="UP000027238"/>
    </source>
</evidence>
<dbReference type="EMBL" id="JMSE01001245">
    <property type="protein sequence ID" value="KDN63348.1"/>
    <property type="molecule type" value="Genomic_DNA"/>
</dbReference>
<dbReference type="AlphaFoldDB" id="A0A066X2H8"/>
<protein>
    <submittedName>
        <fullName evidence="1">Uncharacterized protein</fullName>
    </submittedName>
</protein>
<dbReference type="Proteomes" id="UP000027238">
    <property type="component" value="Unassembled WGS sequence"/>
</dbReference>
<name>A0A066X2H8_COLSU</name>
<accession>A0A066X2H8</accession>
<sequence>MASQRPGRRVGQAHDADAVETFGHMDMCPLADGLQQLTACRVLFAAVRDDDQPGTYRRCRGRLQIQPRRKPLGDDLYTADIVGKKADHIGKREKHAVKDAVARFHRCGREGYAVRGRHWPCYQFMTEHGLPRPPGPFMGGHVGVGNQDGSLAGHAVRGQSKMDLAVTPGCVGPGDVYSESLHGDPLGRTSYQHECTWVLAVRTWQTVQQSLGTVRTFDDIGLVFL</sequence>
<gene>
    <name evidence="1" type="ORF">CSUB01_10165</name>
</gene>
<keyword evidence="2" id="KW-1185">Reference proteome</keyword>
<dbReference type="HOGENOM" id="CLU_1229855_0_0_1"/>
<evidence type="ECO:0000313" key="1">
    <source>
        <dbReference type="EMBL" id="KDN63348.1"/>
    </source>
</evidence>
<proteinExistence type="predicted"/>
<dbReference type="OrthoDB" id="10464513at2759"/>